<proteinExistence type="predicted"/>
<evidence type="ECO:0000313" key="2">
    <source>
        <dbReference type="Proteomes" id="UP001260188"/>
    </source>
</evidence>
<gene>
    <name evidence="1" type="ORF">QE367_000395</name>
</gene>
<keyword evidence="2" id="KW-1185">Reference proteome</keyword>
<organism evidence="1 2">
    <name type="scientific">Microbacterium paludicola</name>
    <dbReference type="NCBI Taxonomy" id="300019"/>
    <lineage>
        <taxon>Bacteria</taxon>
        <taxon>Bacillati</taxon>
        <taxon>Actinomycetota</taxon>
        <taxon>Actinomycetes</taxon>
        <taxon>Micrococcales</taxon>
        <taxon>Microbacteriaceae</taxon>
        <taxon>Microbacterium</taxon>
    </lineage>
</organism>
<dbReference type="Proteomes" id="UP001260188">
    <property type="component" value="Unassembled WGS sequence"/>
</dbReference>
<name>A0ABU1HX11_9MICO</name>
<reference evidence="1 2" key="1">
    <citation type="submission" date="2023-08" db="EMBL/GenBank/DDBJ databases">
        <title>Functional and genomic diversity of the sorghum phyllosphere microbiome.</title>
        <authorList>
            <person name="Shade A."/>
        </authorList>
    </citation>
    <scope>NUCLEOTIDE SEQUENCE [LARGE SCALE GENOMIC DNA]</scope>
    <source>
        <strain evidence="1 2">SORGH_AS_0919</strain>
    </source>
</reference>
<evidence type="ECO:0008006" key="3">
    <source>
        <dbReference type="Google" id="ProtNLM"/>
    </source>
</evidence>
<evidence type="ECO:0000313" key="1">
    <source>
        <dbReference type="EMBL" id="MDR6166191.1"/>
    </source>
</evidence>
<sequence length="53" mass="6041">MCEIDPRAVTLAKAYKCPDCDSTTRLDVDAFGMHRRHVLHDVACPWLATREQP</sequence>
<accession>A0ABU1HX11</accession>
<comment type="caution">
    <text evidence="1">The sequence shown here is derived from an EMBL/GenBank/DDBJ whole genome shotgun (WGS) entry which is preliminary data.</text>
</comment>
<dbReference type="EMBL" id="JAVIZA010000001">
    <property type="protein sequence ID" value="MDR6166191.1"/>
    <property type="molecule type" value="Genomic_DNA"/>
</dbReference>
<protein>
    <recommendedName>
        <fullName evidence="3">Transposase</fullName>
    </recommendedName>
</protein>